<dbReference type="PANTHER" id="PTHR43420">
    <property type="entry name" value="ACETYLTRANSFERASE"/>
    <property type="match status" value="1"/>
</dbReference>
<dbReference type="EMBL" id="FNJU01000003">
    <property type="protein sequence ID" value="SDP47451.1"/>
    <property type="molecule type" value="Genomic_DNA"/>
</dbReference>
<feature type="domain" description="N-acetyltransferase" evidence="3">
    <location>
        <begin position="5"/>
        <end position="144"/>
    </location>
</feature>
<dbReference type="OrthoDB" id="9804948at2"/>
<proteinExistence type="predicted"/>
<dbReference type="InterPro" id="IPR050680">
    <property type="entry name" value="YpeA/RimI_acetyltransf"/>
</dbReference>
<keyword evidence="5" id="KW-1185">Reference proteome</keyword>
<evidence type="ECO:0000256" key="2">
    <source>
        <dbReference type="ARBA" id="ARBA00023315"/>
    </source>
</evidence>
<keyword evidence="1 4" id="KW-0808">Transferase</keyword>
<dbReference type="InterPro" id="IPR016181">
    <property type="entry name" value="Acyl_CoA_acyltransferase"/>
</dbReference>
<protein>
    <submittedName>
        <fullName evidence="4">Acetyltransferase (GNAT) domain-containing protein</fullName>
    </submittedName>
</protein>
<dbReference type="PROSITE" id="PS51186">
    <property type="entry name" value="GNAT"/>
    <property type="match status" value="1"/>
</dbReference>
<dbReference type="RefSeq" id="WP_090851940.1">
    <property type="nucleotide sequence ID" value="NZ_FNJU01000003.1"/>
</dbReference>
<dbReference type="Pfam" id="PF13527">
    <property type="entry name" value="Acetyltransf_9"/>
    <property type="match status" value="1"/>
</dbReference>
<evidence type="ECO:0000256" key="1">
    <source>
        <dbReference type="ARBA" id="ARBA00022679"/>
    </source>
</evidence>
<dbReference type="Proteomes" id="UP000199159">
    <property type="component" value="Unassembled WGS sequence"/>
</dbReference>
<evidence type="ECO:0000259" key="3">
    <source>
        <dbReference type="PROSITE" id="PS51186"/>
    </source>
</evidence>
<accession>A0A1H0T0X7</accession>
<dbReference type="Gene3D" id="3.40.630.30">
    <property type="match status" value="1"/>
</dbReference>
<dbReference type="SUPFAM" id="SSF55729">
    <property type="entry name" value="Acyl-CoA N-acyltransferases (Nat)"/>
    <property type="match status" value="1"/>
</dbReference>
<dbReference type="AlphaFoldDB" id="A0A1H0T0X7"/>
<evidence type="ECO:0000313" key="4">
    <source>
        <dbReference type="EMBL" id="SDP47451.1"/>
    </source>
</evidence>
<dbReference type="STRING" id="930152.SAMN05216565_103217"/>
<dbReference type="InterPro" id="IPR000182">
    <property type="entry name" value="GNAT_dom"/>
</dbReference>
<sequence length="293" mass="33698">MTGLSLYKDYKNNDELRKSFNDLATLVFGLNFEEWYKKGYWNDRYIPFSYVAGTKVIANVSVNILKLVINGEIKKAIQIGTVMTHPDYRGKGLSSSLMNMVMEEYEDSYDFIYLVANPNVLEFYPKFGFHPVNEYRYSLSYSPKTSGTSNIRKLDGGNIEDLEFIYNVASERVPVSNLFGTQDTQGILMFYCIYVFKSDIYFLENEDAIVIFKANENQVDIFDIISQKEVIIENVLSEITSATTKKIVFHYTPNYKGMNVHNEVLNSDDVLFIKAKGNNHFPLRVKHPITSQA</sequence>
<name>A0A1H0T0X7_9BACI</name>
<dbReference type="PANTHER" id="PTHR43420:SF31">
    <property type="entry name" value="ACETYLTRANSFERASE"/>
    <property type="match status" value="1"/>
</dbReference>
<dbReference type="CDD" id="cd04301">
    <property type="entry name" value="NAT_SF"/>
    <property type="match status" value="1"/>
</dbReference>
<keyword evidence="2" id="KW-0012">Acyltransferase</keyword>
<dbReference type="GO" id="GO:0016747">
    <property type="term" value="F:acyltransferase activity, transferring groups other than amino-acyl groups"/>
    <property type="evidence" value="ECO:0007669"/>
    <property type="project" value="InterPro"/>
</dbReference>
<gene>
    <name evidence="4" type="ORF">SAMN05216565_103217</name>
</gene>
<reference evidence="5" key="1">
    <citation type="submission" date="2016-10" db="EMBL/GenBank/DDBJ databases">
        <authorList>
            <person name="Varghese N."/>
            <person name="Submissions S."/>
        </authorList>
    </citation>
    <scope>NUCLEOTIDE SEQUENCE [LARGE SCALE GENOMIC DNA]</scope>
    <source>
        <strain evidence="5">IBRC-M10078</strain>
    </source>
</reference>
<organism evidence="4 5">
    <name type="scientific">Litchfieldia salsa</name>
    <dbReference type="NCBI Taxonomy" id="930152"/>
    <lineage>
        <taxon>Bacteria</taxon>
        <taxon>Bacillati</taxon>
        <taxon>Bacillota</taxon>
        <taxon>Bacilli</taxon>
        <taxon>Bacillales</taxon>
        <taxon>Bacillaceae</taxon>
        <taxon>Litchfieldia</taxon>
    </lineage>
</organism>
<evidence type="ECO:0000313" key="5">
    <source>
        <dbReference type="Proteomes" id="UP000199159"/>
    </source>
</evidence>